<dbReference type="PANTHER" id="PTHR10773">
    <property type="entry name" value="DNA-DIRECTED RNA POLYMERASES I, II, AND III SUBUNIT RPABC2"/>
    <property type="match status" value="1"/>
</dbReference>
<protein>
    <recommendedName>
        <fullName evidence="1">DUF7869 domain-containing protein</fullName>
    </recommendedName>
</protein>
<gene>
    <name evidence="2" type="ORF">FWK35_00027572</name>
</gene>
<dbReference type="EMBL" id="VUJU01008844">
    <property type="protein sequence ID" value="KAF0725084.1"/>
    <property type="molecule type" value="Genomic_DNA"/>
</dbReference>
<accession>A0A6G0WDN3</accession>
<proteinExistence type="predicted"/>
<evidence type="ECO:0000313" key="3">
    <source>
        <dbReference type="Proteomes" id="UP000478052"/>
    </source>
</evidence>
<feature type="domain" description="DUF7869" evidence="1">
    <location>
        <begin position="297"/>
        <end position="417"/>
    </location>
</feature>
<dbReference type="Pfam" id="PF25273">
    <property type="entry name" value="DUF7869"/>
    <property type="match status" value="1"/>
</dbReference>
<dbReference type="AlphaFoldDB" id="A0A6G0WDN3"/>
<dbReference type="OrthoDB" id="6628596at2759"/>
<name>A0A6G0WDN3_APHCR</name>
<evidence type="ECO:0000313" key="2">
    <source>
        <dbReference type="EMBL" id="KAF0725084.1"/>
    </source>
</evidence>
<sequence>MFNHVYVFKKKKCHNKCSDGFSENDRHNIFNEFWKLCDKNRQRDFLLKCVKQVPVKRKRIIGPSRRKLTNTYFFIHNNEETEVFQQFILTTLNIIQKMLSYTASNKLPIHVSSTDKRGKNSPPNKNDSTTIKQLDNFIQKLPAVSSHYCRASTVKKYLPAEFQNILRLYSIYKDHCQTKGHSAVSKYIFRNVFTKKYNIGFHLPKKDKCRICTMYENNKNDNTVEDIVKENQEQHLKEKEERKAMFLQHQNTEDKDSLCISFDLQKVLNTPPGNNMNLYYSRKYSTYNCTVYESKTRNSYCYLWGEATGNRGCNEIVSCMYKYLLEIDTREDIKSVFLFCDSCAGQNKTKAMFAMLHYVLKYKFSNITDLKITFLLSGHTYMPVDSIHATIERYVKKKTIWGPSEWPTLIRNARMNPRPLEVIELDSNDILDWKDFYYYISKQP</sequence>
<evidence type="ECO:0000259" key="1">
    <source>
        <dbReference type="Pfam" id="PF25273"/>
    </source>
</evidence>
<organism evidence="2 3">
    <name type="scientific">Aphis craccivora</name>
    <name type="common">Cowpea aphid</name>
    <dbReference type="NCBI Taxonomy" id="307492"/>
    <lineage>
        <taxon>Eukaryota</taxon>
        <taxon>Metazoa</taxon>
        <taxon>Ecdysozoa</taxon>
        <taxon>Arthropoda</taxon>
        <taxon>Hexapoda</taxon>
        <taxon>Insecta</taxon>
        <taxon>Pterygota</taxon>
        <taxon>Neoptera</taxon>
        <taxon>Paraneoptera</taxon>
        <taxon>Hemiptera</taxon>
        <taxon>Sternorrhyncha</taxon>
        <taxon>Aphidomorpha</taxon>
        <taxon>Aphidoidea</taxon>
        <taxon>Aphididae</taxon>
        <taxon>Aphidini</taxon>
        <taxon>Aphis</taxon>
        <taxon>Aphis</taxon>
    </lineage>
</organism>
<comment type="caution">
    <text evidence="2">The sequence shown here is derived from an EMBL/GenBank/DDBJ whole genome shotgun (WGS) entry which is preliminary data.</text>
</comment>
<dbReference type="PANTHER" id="PTHR10773:SF19">
    <property type="match status" value="1"/>
</dbReference>
<keyword evidence="3" id="KW-1185">Reference proteome</keyword>
<dbReference type="InterPro" id="IPR057191">
    <property type="entry name" value="DUF7869"/>
</dbReference>
<reference evidence="2 3" key="1">
    <citation type="submission" date="2019-08" db="EMBL/GenBank/DDBJ databases">
        <title>Whole genome of Aphis craccivora.</title>
        <authorList>
            <person name="Voronova N.V."/>
            <person name="Shulinski R.S."/>
            <person name="Bandarenka Y.V."/>
            <person name="Zhorov D.G."/>
            <person name="Warner D."/>
        </authorList>
    </citation>
    <scope>NUCLEOTIDE SEQUENCE [LARGE SCALE GENOMIC DNA]</scope>
    <source>
        <strain evidence="2">180601</strain>
        <tissue evidence="2">Whole Body</tissue>
    </source>
</reference>
<dbReference type="Proteomes" id="UP000478052">
    <property type="component" value="Unassembled WGS sequence"/>
</dbReference>